<keyword evidence="2" id="KW-1185">Reference proteome</keyword>
<evidence type="ECO:0000313" key="1">
    <source>
        <dbReference type="EMBL" id="EPS64205.1"/>
    </source>
</evidence>
<gene>
    <name evidence="1" type="ORF">M569_10576</name>
</gene>
<evidence type="ECO:0000313" key="2">
    <source>
        <dbReference type="Proteomes" id="UP000015453"/>
    </source>
</evidence>
<reference evidence="1 2" key="1">
    <citation type="journal article" date="2013" name="BMC Genomics">
        <title>The miniature genome of a carnivorous plant Genlisea aurea contains a low number of genes and short non-coding sequences.</title>
        <authorList>
            <person name="Leushkin E.V."/>
            <person name="Sutormin R.A."/>
            <person name="Nabieva E.R."/>
            <person name="Penin A.A."/>
            <person name="Kondrashov A.S."/>
            <person name="Logacheva M.D."/>
        </authorList>
    </citation>
    <scope>NUCLEOTIDE SEQUENCE [LARGE SCALE GENOMIC DNA]</scope>
</reference>
<proteinExistence type="predicted"/>
<organism evidence="1 2">
    <name type="scientific">Genlisea aurea</name>
    <dbReference type="NCBI Taxonomy" id="192259"/>
    <lineage>
        <taxon>Eukaryota</taxon>
        <taxon>Viridiplantae</taxon>
        <taxon>Streptophyta</taxon>
        <taxon>Embryophyta</taxon>
        <taxon>Tracheophyta</taxon>
        <taxon>Spermatophyta</taxon>
        <taxon>Magnoliopsida</taxon>
        <taxon>eudicotyledons</taxon>
        <taxon>Gunneridae</taxon>
        <taxon>Pentapetalae</taxon>
        <taxon>asterids</taxon>
        <taxon>lamiids</taxon>
        <taxon>Lamiales</taxon>
        <taxon>Lentibulariaceae</taxon>
        <taxon>Genlisea</taxon>
    </lineage>
</organism>
<dbReference type="AlphaFoldDB" id="S8CBG4"/>
<comment type="caution">
    <text evidence="1">The sequence shown here is derived from an EMBL/GenBank/DDBJ whole genome shotgun (WGS) entry which is preliminary data.</text>
</comment>
<dbReference type="EMBL" id="AUSU01004982">
    <property type="protein sequence ID" value="EPS64205.1"/>
    <property type="molecule type" value="Genomic_DNA"/>
</dbReference>
<sequence>MILVCPDWQRDLWWKGLQDIVVDKILFPKGQKIFKAPGQKEVQNELEEEDEEGDVFELDVFAPCGLEVHKVRAFQARMASETEEERVEELRRRIFEDFEGKVLDVQVPRDPPSRGPFGTAHIYLKPGAQPTRQKVYTMFGEKQEAHKKVT</sequence>
<dbReference type="Proteomes" id="UP000015453">
    <property type="component" value="Unassembled WGS sequence"/>
</dbReference>
<name>S8CBG4_9LAMI</name>
<accession>S8CBG4</accession>
<protein>
    <submittedName>
        <fullName evidence="1">Uncharacterized protein</fullName>
    </submittedName>
</protein>